<keyword evidence="9 10" id="KW-0472">Membrane</keyword>
<dbReference type="OrthoDB" id="16538at2759"/>
<evidence type="ECO:0000256" key="6">
    <source>
        <dbReference type="ARBA" id="ARBA00022892"/>
    </source>
</evidence>
<evidence type="ECO:0000256" key="7">
    <source>
        <dbReference type="ARBA" id="ARBA00022927"/>
    </source>
</evidence>
<keyword evidence="6" id="KW-0931">ER-Golgi transport</keyword>
<dbReference type="Gene3D" id="2.130.10.10">
    <property type="entry name" value="YVTN repeat-like/Quinoprotein amine dehydrogenase"/>
    <property type="match status" value="1"/>
</dbReference>
<dbReference type="GO" id="GO:0000139">
    <property type="term" value="C:Golgi membrane"/>
    <property type="evidence" value="ECO:0007669"/>
    <property type="project" value="UniProtKB-SubCell"/>
</dbReference>
<dbReference type="Proteomes" id="UP000308768">
    <property type="component" value="Unassembled WGS sequence"/>
</dbReference>
<proteinExistence type="inferred from homology"/>
<evidence type="ECO:0000256" key="2">
    <source>
        <dbReference type="ARBA" id="ARBA00022574"/>
    </source>
</evidence>
<evidence type="ECO:0000256" key="8">
    <source>
        <dbReference type="ARBA" id="ARBA00022989"/>
    </source>
</evidence>
<dbReference type="InterPro" id="IPR015943">
    <property type="entry name" value="WD40/YVTN_repeat-like_dom_sf"/>
</dbReference>
<keyword evidence="13" id="KW-1185">Reference proteome</keyword>
<dbReference type="GO" id="GO:0005789">
    <property type="term" value="C:endoplasmic reticulum membrane"/>
    <property type="evidence" value="ECO:0007669"/>
    <property type="project" value="UniProtKB-SubCell"/>
</dbReference>
<keyword evidence="2 10" id="KW-0853">WD repeat</keyword>
<sequence>MAPPVSFTKVTLSYPLYAADFDPYNRGYLVVGGGGGEGRSGVGNKLTLLDVSDRSKLITAAEVDLSRDEDSVTSLANLASKDGLITFAGINSSEADQQRGLNEHLRSFEIHYPPRRKSSPNSETSEEVKNEDEGRISCLSKTALFRPSSNPRTNPQYQRTLRLSQRFGSAAGPRKRIGAVATGLAPQAEIVSFAATTSTPGAADVISRINPPKGVEAADVDIIESEEEGDFALAYCTDYDVYLQSVSYDFGSKMPRTTPEEPRPILSVPYSDSSEKPSRPKYRALRWLTPEYILLLSNLPNRTGAELSILRVYPKGPGSVLLRKVLPKHVKQAIGLDICVLDADSAGSRQIVVAVAGQDVSISVFTINYAGTSNTLGKFKSFSTLRDVHPLQMTKICFSPFLSPTRAALAPAPPIDAPTTDATPASDTPAPLPSVPSHPLPQYIRLASVSMGNTVVVDTFALTPLDPKQRSTRYVLSHPRAERLQLGLGIVITAFILIIGAVLLQSYLELSGGTEARSVSRFLPPGARQFLGERAYVLENKVAESVDHVLPEAVTGRLRALVAQHRHHHHADTRAAHGKAIIVRNGADDAALAIDTYHPSDLVREHSEHSPAKSWEQLEPHQRETWKRRLLEAGEWAVEEGETVLKGVLFSEWAGFVGAAAAEVIREL</sequence>
<dbReference type="GO" id="GO:0003400">
    <property type="term" value="P:regulation of COPII vesicle coating"/>
    <property type="evidence" value="ECO:0007669"/>
    <property type="project" value="UniProtKB-UniRule"/>
</dbReference>
<keyword evidence="1 10" id="KW-0813">Transport</keyword>
<dbReference type="GO" id="GO:0006888">
    <property type="term" value="P:endoplasmic reticulum to Golgi vesicle-mediated transport"/>
    <property type="evidence" value="ECO:0007669"/>
    <property type="project" value="UniProtKB-UniRule"/>
</dbReference>
<feature type="compositionally biased region" description="Low complexity" evidence="11">
    <location>
        <begin position="417"/>
        <end position="429"/>
    </location>
</feature>
<comment type="function">
    <text evidence="10">Guanine nucleotide-exchange factor (GEF) required for the formation or budding of transport vesicles from the ER.</text>
</comment>
<evidence type="ECO:0000256" key="5">
    <source>
        <dbReference type="ARBA" id="ARBA00022824"/>
    </source>
</evidence>
<evidence type="ECO:0000313" key="13">
    <source>
        <dbReference type="Proteomes" id="UP000308768"/>
    </source>
</evidence>
<dbReference type="PANTHER" id="PTHR23284:SF0">
    <property type="entry name" value="PROLACTIN REGULATORY ELEMENT-BINDING PROTEIN"/>
    <property type="match status" value="1"/>
</dbReference>
<feature type="transmembrane region" description="Helical" evidence="10">
    <location>
        <begin position="486"/>
        <end position="508"/>
    </location>
</feature>
<protein>
    <recommendedName>
        <fullName evidence="10">Guanine nucleotide-exchange factor SEC12</fullName>
    </recommendedName>
</protein>
<keyword evidence="8 10" id="KW-1133">Transmembrane helix</keyword>
<accession>A0A4U0WCP4</accession>
<dbReference type="STRING" id="331657.A0A4U0WCP4"/>
<dbReference type="InterPro" id="IPR045260">
    <property type="entry name" value="Sec12-like"/>
</dbReference>
<keyword evidence="5 10" id="KW-0256">Endoplasmic reticulum</keyword>
<dbReference type="AlphaFoldDB" id="A0A4U0WCP4"/>
<comment type="caution">
    <text evidence="12">The sequence shown here is derived from an EMBL/GenBank/DDBJ whole genome shotgun (WGS) entry which is preliminary data.</text>
</comment>
<feature type="region of interest" description="Disordered" evidence="11">
    <location>
        <begin position="107"/>
        <end position="134"/>
    </location>
</feature>
<dbReference type="EMBL" id="NAJN01002001">
    <property type="protein sequence ID" value="TKA59195.1"/>
    <property type="molecule type" value="Genomic_DNA"/>
</dbReference>
<feature type="region of interest" description="Disordered" evidence="11">
    <location>
        <begin position="412"/>
        <end position="433"/>
    </location>
</feature>
<evidence type="ECO:0000256" key="3">
    <source>
        <dbReference type="ARBA" id="ARBA00022692"/>
    </source>
</evidence>
<evidence type="ECO:0000313" key="12">
    <source>
        <dbReference type="EMBL" id="TKA59195.1"/>
    </source>
</evidence>
<evidence type="ECO:0000256" key="4">
    <source>
        <dbReference type="ARBA" id="ARBA00022737"/>
    </source>
</evidence>
<reference evidence="12 13" key="1">
    <citation type="submission" date="2017-03" db="EMBL/GenBank/DDBJ databases">
        <title>Genomes of endolithic fungi from Antarctica.</title>
        <authorList>
            <person name="Coleine C."/>
            <person name="Masonjones S."/>
            <person name="Stajich J.E."/>
        </authorList>
    </citation>
    <scope>NUCLEOTIDE SEQUENCE [LARGE SCALE GENOMIC DNA]</scope>
    <source>
        <strain evidence="12 13">CCFEE 5187</strain>
    </source>
</reference>
<keyword evidence="7 10" id="KW-0653">Protein transport</keyword>
<gene>
    <name evidence="12" type="ORF">B0A49_09855</name>
</gene>
<comment type="similarity">
    <text evidence="10">Belongs to the WD repeat SEC12 family.</text>
</comment>
<evidence type="ECO:0000256" key="11">
    <source>
        <dbReference type="SAM" id="MobiDB-lite"/>
    </source>
</evidence>
<keyword evidence="3 10" id="KW-0812">Transmembrane</keyword>
<dbReference type="PANTHER" id="PTHR23284">
    <property type="entry name" value="PROLACTIN REGULATORY ELEMENT BINDING PROTEIN"/>
    <property type="match status" value="1"/>
</dbReference>
<dbReference type="GO" id="GO:0015031">
    <property type="term" value="P:protein transport"/>
    <property type="evidence" value="ECO:0007669"/>
    <property type="project" value="UniProtKB-KW"/>
</dbReference>
<comment type="subcellular location">
    <subcellularLocation>
        <location evidence="10">Endoplasmic reticulum membrane</location>
        <topology evidence="10">Single-pass type II membrane protein</topology>
    </subcellularLocation>
    <subcellularLocation>
        <location evidence="10">Golgi apparatus membrane</location>
        <topology evidence="10">Single-pass type II membrane protein</topology>
    </subcellularLocation>
</comment>
<evidence type="ECO:0000256" key="10">
    <source>
        <dbReference type="RuleBase" id="RU369019"/>
    </source>
</evidence>
<organism evidence="12 13">
    <name type="scientific">Cryomyces minteri</name>
    <dbReference type="NCBI Taxonomy" id="331657"/>
    <lineage>
        <taxon>Eukaryota</taxon>
        <taxon>Fungi</taxon>
        <taxon>Dikarya</taxon>
        <taxon>Ascomycota</taxon>
        <taxon>Pezizomycotina</taxon>
        <taxon>Dothideomycetes</taxon>
        <taxon>Dothideomycetes incertae sedis</taxon>
        <taxon>Cryomyces</taxon>
    </lineage>
</organism>
<keyword evidence="4 10" id="KW-0677">Repeat</keyword>
<evidence type="ECO:0000256" key="9">
    <source>
        <dbReference type="ARBA" id="ARBA00023136"/>
    </source>
</evidence>
<name>A0A4U0WCP4_9PEZI</name>
<evidence type="ECO:0000256" key="1">
    <source>
        <dbReference type="ARBA" id="ARBA00022448"/>
    </source>
</evidence>
<dbReference type="GO" id="GO:0005085">
    <property type="term" value="F:guanyl-nucleotide exchange factor activity"/>
    <property type="evidence" value="ECO:0007669"/>
    <property type="project" value="InterPro"/>
</dbReference>